<organism evidence="1 2">
    <name type="scientific">Desulfosudis oleivorans (strain DSM 6200 / JCM 39069 / Hxd3)</name>
    <name type="common">Desulfococcus oleovorans</name>
    <dbReference type="NCBI Taxonomy" id="96561"/>
    <lineage>
        <taxon>Bacteria</taxon>
        <taxon>Pseudomonadati</taxon>
        <taxon>Thermodesulfobacteriota</taxon>
        <taxon>Desulfobacteria</taxon>
        <taxon>Desulfobacterales</taxon>
        <taxon>Desulfosudaceae</taxon>
        <taxon>Desulfosudis</taxon>
    </lineage>
</organism>
<dbReference type="InterPro" id="IPR007460">
    <property type="entry name" value="BrnT_toxin"/>
</dbReference>
<dbReference type="InterPro" id="IPR038573">
    <property type="entry name" value="BrnT_sf"/>
</dbReference>
<evidence type="ECO:0000313" key="2">
    <source>
        <dbReference type="Proteomes" id="UP000008561"/>
    </source>
</evidence>
<dbReference type="Pfam" id="PF04365">
    <property type="entry name" value="BrnT_toxin"/>
    <property type="match status" value="1"/>
</dbReference>
<dbReference type="Gene3D" id="3.10.450.530">
    <property type="entry name" value="Ribonuclease toxin, BrnT, of type II toxin-antitoxin system"/>
    <property type="match status" value="1"/>
</dbReference>
<name>A8ZUQ5_DESOH</name>
<keyword evidence="2" id="KW-1185">Reference proteome</keyword>
<dbReference type="HOGENOM" id="CLU_149290_1_2_7"/>
<dbReference type="RefSeq" id="WP_012174087.1">
    <property type="nucleotide sequence ID" value="NC_009943.1"/>
</dbReference>
<dbReference type="KEGG" id="dol:Dole_0658"/>
<dbReference type="eggNOG" id="COG2929">
    <property type="taxonomic scope" value="Bacteria"/>
</dbReference>
<dbReference type="AlphaFoldDB" id="A8ZUQ5"/>
<sequence>MSELLFEWDERKERANIKKHGVSFEEARAVFYDVHAIQYFDPDHSDKEERFILLGISYRLRVLVVCHCFRKSDKIIRIISARKADGDEENEYWRHRS</sequence>
<reference evidence="1 2" key="1">
    <citation type="submission" date="2007-10" db="EMBL/GenBank/DDBJ databases">
        <title>Complete sequence of Desulfococcus oleovorans Hxd3.</title>
        <authorList>
            <consortium name="US DOE Joint Genome Institute"/>
            <person name="Copeland A."/>
            <person name="Lucas S."/>
            <person name="Lapidus A."/>
            <person name="Barry K."/>
            <person name="Glavina del Rio T."/>
            <person name="Dalin E."/>
            <person name="Tice H."/>
            <person name="Pitluck S."/>
            <person name="Kiss H."/>
            <person name="Brettin T."/>
            <person name="Bruce D."/>
            <person name="Detter J.C."/>
            <person name="Han C."/>
            <person name="Schmutz J."/>
            <person name="Larimer F."/>
            <person name="Land M."/>
            <person name="Hauser L."/>
            <person name="Kyrpides N."/>
            <person name="Kim E."/>
            <person name="Wawrik B."/>
            <person name="Richardson P."/>
        </authorList>
    </citation>
    <scope>NUCLEOTIDE SEQUENCE [LARGE SCALE GENOMIC DNA]</scope>
    <source>
        <strain evidence="2">DSM 6200 / JCM 39069 / Hxd3</strain>
    </source>
</reference>
<proteinExistence type="predicted"/>
<gene>
    <name evidence="1" type="ordered locus">Dole_0658</name>
</gene>
<accession>A8ZUQ5</accession>
<evidence type="ECO:0008006" key="3">
    <source>
        <dbReference type="Google" id="ProtNLM"/>
    </source>
</evidence>
<evidence type="ECO:0000313" key="1">
    <source>
        <dbReference type="EMBL" id="ABW66468.1"/>
    </source>
</evidence>
<dbReference type="STRING" id="96561.Dole_0658"/>
<dbReference type="EMBL" id="CP000859">
    <property type="protein sequence ID" value="ABW66468.1"/>
    <property type="molecule type" value="Genomic_DNA"/>
</dbReference>
<dbReference type="Proteomes" id="UP000008561">
    <property type="component" value="Chromosome"/>
</dbReference>
<protein>
    <recommendedName>
        <fullName evidence="3">BrnT family toxin</fullName>
    </recommendedName>
</protein>
<dbReference type="OrthoDB" id="9802417at2"/>